<dbReference type="PANTHER" id="PTHR40562">
    <property type="match status" value="1"/>
</dbReference>
<keyword evidence="2" id="KW-0534">Nitrate assimilation</keyword>
<organism evidence="4 5">
    <name type="scientific">Kushneria indalinina DSM 14324</name>
    <dbReference type="NCBI Taxonomy" id="1122140"/>
    <lineage>
        <taxon>Bacteria</taxon>
        <taxon>Pseudomonadati</taxon>
        <taxon>Pseudomonadota</taxon>
        <taxon>Gammaproteobacteria</taxon>
        <taxon>Oceanospirillales</taxon>
        <taxon>Halomonadaceae</taxon>
        <taxon>Kushneria</taxon>
    </lineage>
</organism>
<dbReference type="CDD" id="cd03529">
    <property type="entry name" value="Rieske_NirD"/>
    <property type="match status" value="1"/>
</dbReference>
<dbReference type="InterPro" id="IPR012748">
    <property type="entry name" value="Rieske-like_NirD"/>
</dbReference>
<keyword evidence="1" id="KW-0560">Oxidoreductase</keyword>
<reference evidence="4 5" key="1">
    <citation type="submission" date="2018-07" db="EMBL/GenBank/DDBJ databases">
        <title>Genomic Encyclopedia of Type Strains, Phase IV (KMG-IV): sequencing the most valuable type-strain genomes for metagenomic binning, comparative biology and taxonomic classification.</title>
        <authorList>
            <person name="Goeker M."/>
        </authorList>
    </citation>
    <scope>NUCLEOTIDE SEQUENCE [LARGE SCALE GENOMIC DNA]</scope>
    <source>
        <strain evidence="4 5">DSM 14324</strain>
    </source>
</reference>
<dbReference type="InterPro" id="IPR017881">
    <property type="entry name" value="NirD"/>
</dbReference>
<dbReference type="AlphaFoldDB" id="A0A3D9DYB8"/>
<keyword evidence="5" id="KW-1185">Reference proteome</keyword>
<dbReference type="InterPro" id="IPR036922">
    <property type="entry name" value="Rieske_2Fe-2S_sf"/>
</dbReference>
<dbReference type="PROSITE" id="PS51300">
    <property type="entry name" value="NIRD"/>
    <property type="match status" value="1"/>
</dbReference>
<proteinExistence type="predicted"/>
<gene>
    <name evidence="4" type="ORF">C8D72_0433</name>
</gene>
<evidence type="ECO:0000256" key="2">
    <source>
        <dbReference type="ARBA" id="ARBA00023063"/>
    </source>
</evidence>
<dbReference type="Pfam" id="PF13806">
    <property type="entry name" value="Rieske_2"/>
    <property type="match status" value="1"/>
</dbReference>
<evidence type="ECO:0000259" key="3">
    <source>
        <dbReference type="Pfam" id="PF13806"/>
    </source>
</evidence>
<evidence type="ECO:0000313" key="5">
    <source>
        <dbReference type="Proteomes" id="UP000256334"/>
    </source>
</evidence>
<dbReference type="EMBL" id="QRDJ01000006">
    <property type="protein sequence ID" value="REC95768.1"/>
    <property type="molecule type" value="Genomic_DNA"/>
</dbReference>
<sequence length="120" mass="13204">MSTATAINNTPRVLCDVQDLVDDSGVVALHDGRQIALFYLPKGRDRQSGPEVFAIANHDPFSKANVIGRGIVGDKDGEPVVASPIYKQHFRLTDGVCLEDDRVRLDTFNVRIEGERVVID</sequence>
<dbReference type="OrthoDB" id="516687at2"/>
<dbReference type="GO" id="GO:0051537">
    <property type="term" value="F:2 iron, 2 sulfur cluster binding"/>
    <property type="evidence" value="ECO:0007669"/>
    <property type="project" value="InterPro"/>
</dbReference>
<dbReference type="GO" id="GO:0008942">
    <property type="term" value="F:nitrite reductase [NAD(P)H] activity"/>
    <property type="evidence" value="ECO:0007669"/>
    <property type="project" value="InterPro"/>
</dbReference>
<dbReference type="Proteomes" id="UP000256334">
    <property type="component" value="Unassembled WGS sequence"/>
</dbReference>
<dbReference type="GO" id="GO:0042128">
    <property type="term" value="P:nitrate assimilation"/>
    <property type="evidence" value="ECO:0007669"/>
    <property type="project" value="UniProtKB-KW"/>
</dbReference>
<comment type="caution">
    <text evidence="4">The sequence shown here is derived from an EMBL/GenBank/DDBJ whole genome shotgun (WGS) entry which is preliminary data.</text>
</comment>
<dbReference type="Gene3D" id="2.102.10.10">
    <property type="entry name" value="Rieske [2Fe-2S] iron-sulphur domain"/>
    <property type="match status" value="1"/>
</dbReference>
<evidence type="ECO:0000313" key="4">
    <source>
        <dbReference type="EMBL" id="REC95768.1"/>
    </source>
</evidence>
<dbReference type="PANTHER" id="PTHR40562:SF1">
    <property type="entry name" value="NITRITE REDUCTASE (NADH) SMALL SUBUNIT"/>
    <property type="match status" value="1"/>
</dbReference>
<dbReference type="SUPFAM" id="SSF50022">
    <property type="entry name" value="ISP domain"/>
    <property type="match status" value="1"/>
</dbReference>
<feature type="domain" description="Rieske-like [2Fe-2S]" evidence="3">
    <location>
        <begin position="14"/>
        <end position="119"/>
    </location>
</feature>
<dbReference type="NCBIfam" id="TIGR02378">
    <property type="entry name" value="nirD_assim_sml"/>
    <property type="match status" value="1"/>
</dbReference>
<accession>A0A3D9DYB8</accession>
<name>A0A3D9DYB8_9GAMM</name>
<protein>
    <submittedName>
        <fullName evidence="4">Nitrite reductase (NADH) small subunit</fullName>
    </submittedName>
</protein>
<dbReference type="RefSeq" id="WP_115852753.1">
    <property type="nucleotide sequence ID" value="NZ_QRDJ01000006.1"/>
</dbReference>
<evidence type="ECO:0000256" key="1">
    <source>
        <dbReference type="ARBA" id="ARBA00023002"/>
    </source>
</evidence>